<feature type="region of interest" description="Disordered" evidence="2">
    <location>
        <begin position="146"/>
        <end position="166"/>
    </location>
</feature>
<comment type="caution">
    <text evidence="3">The sequence shown here is derived from an EMBL/GenBank/DDBJ whole genome shotgun (WGS) entry which is preliminary data.</text>
</comment>
<dbReference type="PANTHER" id="PTHR23159:SF31">
    <property type="entry name" value="CENTROSOME-ASSOCIATED PROTEIN CEP250 ISOFORM X1"/>
    <property type="match status" value="1"/>
</dbReference>
<name>A0ABP0PV16_9DINO</name>
<dbReference type="EMBL" id="CAXAMN010023695">
    <property type="protein sequence ID" value="CAK9079887.1"/>
    <property type="molecule type" value="Genomic_DNA"/>
</dbReference>
<feature type="compositionally biased region" description="Basic and acidic residues" evidence="2">
    <location>
        <begin position="201"/>
        <end position="238"/>
    </location>
</feature>
<dbReference type="Proteomes" id="UP001642484">
    <property type="component" value="Unassembled WGS sequence"/>
</dbReference>
<dbReference type="PANTHER" id="PTHR23159">
    <property type="entry name" value="CENTROSOMAL PROTEIN 2"/>
    <property type="match status" value="1"/>
</dbReference>
<evidence type="ECO:0000313" key="3">
    <source>
        <dbReference type="EMBL" id="CAK9079887.1"/>
    </source>
</evidence>
<evidence type="ECO:0008006" key="5">
    <source>
        <dbReference type="Google" id="ProtNLM"/>
    </source>
</evidence>
<keyword evidence="1" id="KW-0175">Coiled coil</keyword>
<evidence type="ECO:0000313" key="4">
    <source>
        <dbReference type="Proteomes" id="UP001642484"/>
    </source>
</evidence>
<accession>A0ABP0PV16</accession>
<protein>
    <recommendedName>
        <fullName evidence="5">Trichohyalin-like</fullName>
    </recommendedName>
</protein>
<feature type="compositionally biased region" description="Acidic residues" evidence="2">
    <location>
        <begin position="633"/>
        <end position="645"/>
    </location>
</feature>
<evidence type="ECO:0000256" key="1">
    <source>
        <dbReference type="SAM" id="Coils"/>
    </source>
</evidence>
<proteinExistence type="predicted"/>
<sequence length="719" mass="82184">MEVDMETSGVEHNASLRLKLEELSSVVDRLQAREPPQHLRPGAEEMGIYESCVSGLPELKPKSNQEYGQACPPYEALPNALARVQFQDPTPPWILAEVDWRVQHTEMLNQKIEALEREKAMWEAKLRQLRGQTAGTSTRNKITQLHQPWTWPPGDAPEAEASAEISRHAWSRAPGAPQGSAREIFEKISHPQPLQSIAPPRSERQRLHDEAAQREVELQRARAREAEERVEEEQTRQLANREDLRAALQQELQALRRLEAKRLQQREEVRAKLQEELHRQLQEERRSWEAEQEQQQLQRQQARLRQQEVHREMQELEVVRLLEKLMLRRAVKREAPRFQEETLQELWEIHLAREEPAGLSSVPMEITEEVSQQLTMNDWLLFYGDLLNGNTRDKLADVDALEQAFMISVGASSLDSQMLYQCACSETIPDIMKKMLNHWVRSAVLSHQTMPFTAPGVATTTSPASRSSLEAPKVEAVRNETRGSKQSEGKDGKEENTGETARRSETMMAFEESKKEKDQKALEPERRSETTLFGEKSKEEKEQKVGEVMRRSKTRVDCMDSKLKGGQSGEFAQRSEITVSRKESKEEPKADGMARRTTMEEKEQTLPTGHRTETEAIDPNVKAAEAPSGTEAPDGELPEEAHEEDELFTKDQWVAWFKSADLDKEEEALLTSALLSVESEQQLSPEEMAQALKAFAAGSEEEQDQLHEWAQWALDINDD</sequence>
<organism evidence="3 4">
    <name type="scientific">Durusdinium trenchii</name>
    <dbReference type="NCBI Taxonomy" id="1381693"/>
    <lineage>
        <taxon>Eukaryota</taxon>
        <taxon>Sar</taxon>
        <taxon>Alveolata</taxon>
        <taxon>Dinophyceae</taxon>
        <taxon>Suessiales</taxon>
        <taxon>Symbiodiniaceae</taxon>
        <taxon>Durusdinium</taxon>
    </lineage>
</organism>
<feature type="coiled-coil region" evidence="1">
    <location>
        <begin position="105"/>
        <end position="132"/>
    </location>
</feature>
<feature type="compositionally biased region" description="Basic and acidic residues" evidence="2">
    <location>
        <begin position="472"/>
        <end position="563"/>
    </location>
</feature>
<feature type="region of interest" description="Disordered" evidence="2">
    <location>
        <begin position="190"/>
        <end position="238"/>
    </location>
</feature>
<gene>
    <name evidence="3" type="ORF">CCMP2556_LOCUS39276</name>
</gene>
<feature type="compositionally biased region" description="Polar residues" evidence="2">
    <location>
        <begin position="458"/>
        <end position="468"/>
    </location>
</feature>
<feature type="compositionally biased region" description="Basic and acidic residues" evidence="2">
    <location>
        <begin position="579"/>
        <end position="614"/>
    </location>
</feature>
<feature type="region of interest" description="Disordered" evidence="2">
    <location>
        <begin position="455"/>
        <end position="645"/>
    </location>
</feature>
<keyword evidence="4" id="KW-1185">Reference proteome</keyword>
<reference evidence="3 4" key="1">
    <citation type="submission" date="2024-02" db="EMBL/GenBank/DDBJ databases">
        <authorList>
            <person name="Chen Y."/>
            <person name="Shah S."/>
            <person name="Dougan E. K."/>
            <person name="Thang M."/>
            <person name="Chan C."/>
        </authorList>
    </citation>
    <scope>NUCLEOTIDE SEQUENCE [LARGE SCALE GENOMIC DNA]</scope>
</reference>
<evidence type="ECO:0000256" key="2">
    <source>
        <dbReference type="SAM" id="MobiDB-lite"/>
    </source>
</evidence>